<gene>
    <name evidence="8" type="primary">ipuC</name>
    <name evidence="8" type="ORF">ENKNEFLB_02451</name>
</gene>
<keyword evidence="3" id="KW-0547">Nucleotide-binding</keyword>
<evidence type="ECO:0000313" key="9">
    <source>
        <dbReference type="Proteomes" id="UP000679307"/>
    </source>
</evidence>
<dbReference type="GO" id="GO:0016874">
    <property type="term" value="F:ligase activity"/>
    <property type="evidence" value="ECO:0007669"/>
    <property type="project" value="UniProtKB-KW"/>
</dbReference>
<evidence type="ECO:0000256" key="3">
    <source>
        <dbReference type="ARBA" id="ARBA00022741"/>
    </source>
</evidence>
<name>A0ABX8EJK6_9ACTN</name>
<organism evidence="8 9">
    <name type="scientific">Nocardioides aquaticus</name>
    <dbReference type="NCBI Taxonomy" id="160826"/>
    <lineage>
        <taxon>Bacteria</taxon>
        <taxon>Bacillati</taxon>
        <taxon>Actinomycetota</taxon>
        <taxon>Actinomycetes</taxon>
        <taxon>Propionibacteriales</taxon>
        <taxon>Nocardioidaceae</taxon>
        <taxon>Nocardioides</taxon>
    </lineage>
</organism>
<proteinExistence type="inferred from homology"/>
<dbReference type="EMBL" id="CP075371">
    <property type="protein sequence ID" value="QVT80060.1"/>
    <property type="molecule type" value="Genomic_DNA"/>
</dbReference>
<evidence type="ECO:0000259" key="7">
    <source>
        <dbReference type="PROSITE" id="PS51987"/>
    </source>
</evidence>
<dbReference type="InterPro" id="IPR008147">
    <property type="entry name" value="Gln_synt_N"/>
</dbReference>
<dbReference type="InterPro" id="IPR008146">
    <property type="entry name" value="Gln_synth_cat_dom"/>
</dbReference>
<dbReference type="SMART" id="SM01230">
    <property type="entry name" value="Gln-synt_C"/>
    <property type="match status" value="1"/>
</dbReference>
<reference evidence="8 9" key="1">
    <citation type="submission" date="2021-05" db="EMBL/GenBank/DDBJ databases">
        <title>Complete genome of Nocardioides aquaticus KCTC 9944T isolated from meromictic and hypersaline Ekho Lake, Antarctica.</title>
        <authorList>
            <person name="Hwang K."/>
            <person name="Kim K.M."/>
            <person name="Choe H."/>
        </authorList>
    </citation>
    <scope>NUCLEOTIDE SEQUENCE [LARGE SCALE GENOMIC DNA]</scope>
    <source>
        <strain evidence="8 9">KCTC 9944</strain>
    </source>
</reference>
<dbReference type="RefSeq" id="WP_275955890.1">
    <property type="nucleotide sequence ID" value="NZ_BAAAHS010000179.1"/>
</dbReference>
<dbReference type="PROSITE" id="PS51987">
    <property type="entry name" value="GS_CATALYTIC"/>
    <property type="match status" value="1"/>
</dbReference>
<evidence type="ECO:0000256" key="4">
    <source>
        <dbReference type="ARBA" id="ARBA00022840"/>
    </source>
</evidence>
<keyword evidence="9" id="KW-1185">Reference proteome</keyword>
<dbReference type="Pfam" id="PF00120">
    <property type="entry name" value="Gln-synt_C"/>
    <property type="match status" value="1"/>
</dbReference>
<keyword evidence="2 8" id="KW-0436">Ligase</keyword>
<evidence type="ECO:0000256" key="1">
    <source>
        <dbReference type="ARBA" id="ARBA00009897"/>
    </source>
</evidence>
<feature type="domain" description="GS beta-grasp" evidence="6">
    <location>
        <begin position="31"/>
        <end position="127"/>
    </location>
</feature>
<evidence type="ECO:0000256" key="2">
    <source>
        <dbReference type="ARBA" id="ARBA00022598"/>
    </source>
</evidence>
<sequence length="465" mass="51626">MTDHSPTSGTDTPVNDRMLTLDRLRHLITGGEIDTVVMAFTDMQGRLQGKRLHAAYFLDVALKAGTEGCNYLLAVDVEMNTVDGYAISSWERGYGDMEFVPDWQTLRLLPHLPGTAMVQCDLAWLDGEPVLESPRTILRRQLDRARDMGFSVHAGTELEFIAFEDTYEAAHDADYHRLRPVNQYNIDYSVLGTTRVEPLLRDIRNHMYAAGMDVEGAKGECNFGQHEIGFLYNTAMVTCDHHVVYKTAAKEIAAQHGRSLTFMAKYDQREGNSCHIHLSLRGTDGDLVFWDEKKNARTKLYDSFVAGLLSTMADFTLLYAPNVNSYKRFAGGSFAPTAIAWGTDNRTCAVRLVGHGASARLENRVPGGDVNPYLAVAAMLAGGLHGVEQELKGVSETQGNAYESGEELVPRTLHAARERWATSEVARSAFGDAVVDHYTTMADVELAAFDAAVTDWERRRGFERL</sequence>
<dbReference type="PANTHER" id="PTHR43785:SF12">
    <property type="entry name" value="TYPE-1 GLUTAMINE SYNTHETASE 2"/>
    <property type="match status" value="1"/>
</dbReference>
<comment type="similarity">
    <text evidence="1 5">Belongs to the glutamine synthetase family.</text>
</comment>
<dbReference type="EC" id="6.3.2.-" evidence="8"/>
<dbReference type="PANTHER" id="PTHR43785">
    <property type="entry name" value="GAMMA-GLUTAMYLPUTRESCINE SYNTHETASE"/>
    <property type="match status" value="1"/>
</dbReference>
<keyword evidence="4" id="KW-0067">ATP-binding</keyword>
<evidence type="ECO:0000313" key="8">
    <source>
        <dbReference type="EMBL" id="QVT80060.1"/>
    </source>
</evidence>
<protein>
    <submittedName>
        <fullName evidence="8">Glutamate--isopropylamine ligase</fullName>
        <ecNumber evidence="8">6.3.2.-</ecNumber>
    </submittedName>
</protein>
<feature type="domain" description="GS catalytic" evidence="7">
    <location>
        <begin position="134"/>
        <end position="465"/>
    </location>
</feature>
<evidence type="ECO:0000259" key="6">
    <source>
        <dbReference type="PROSITE" id="PS51986"/>
    </source>
</evidence>
<accession>A0ABX8EJK6</accession>
<evidence type="ECO:0000256" key="5">
    <source>
        <dbReference type="PROSITE-ProRule" id="PRU01330"/>
    </source>
</evidence>
<dbReference type="Proteomes" id="UP000679307">
    <property type="component" value="Chromosome"/>
</dbReference>
<dbReference type="PROSITE" id="PS51986">
    <property type="entry name" value="GS_BETA_GRASP"/>
    <property type="match status" value="1"/>
</dbReference>